<sequence>MHTSSTENSTLSPTLQTHEHAWLTESAHRTSDGTVLYVRCGECGTRRVDIAAHTDMPPTAVSTTLGD</sequence>
<dbReference type="RefSeq" id="WP_328856198.1">
    <property type="nucleotide sequence ID" value="NZ_CP108021.1"/>
</dbReference>
<evidence type="ECO:0008006" key="3">
    <source>
        <dbReference type="Google" id="ProtNLM"/>
    </source>
</evidence>
<reference evidence="1 2" key="1">
    <citation type="submission" date="2022-10" db="EMBL/GenBank/DDBJ databases">
        <title>The complete genomes of actinobacterial strains from the NBC collection.</title>
        <authorList>
            <person name="Joergensen T.S."/>
            <person name="Alvarez Arevalo M."/>
            <person name="Sterndorff E.B."/>
            <person name="Faurdal D."/>
            <person name="Vuksanovic O."/>
            <person name="Mourched A.-S."/>
            <person name="Charusanti P."/>
            <person name="Shaw S."/>
            <person name="Blin K."/>
            <person name="Weber T."/>
        </authorList>
    </citation>
    <scope>NUCLEOTIDE SEQUENCE [LARGE SCALE GENOMIC DNA]</scope>
    <source>
        <strain evidence="1 2">NBC_00319</strain>
    </source>
</reference>
<accession>A0AAU4JXU4</accession>
<gene>
    <name evidence="1" type="ORF">OG579_12565</name>
</gene>
<organism evidence="1 2">
    <name type="scientific">Williamsia herbipolensis</name>
    <dbReference type="NCBI Taxonomy" id="1603258"/>
    <lineage>
        <taxon>Bacteria</taxon>
        <taxon>Bacillati</taxon>
        <taxon>Actinomycetota</taxon>
        <taxon>Actinomycetes</taxon>
        <taxon>Mycobacteriales</taxon>
        <taxon>Nocardiaceae</taxon>
        <taxon>Williamsia</taxon>
    </lineage>
</organism>
<evidence type="ECO:0000313" key="2">
    <source>
        <dbReference type="Proteomes" id="UP001432128"/>
    </source>
</evidence>
<evidence type="ECO:0000313" key="1">
    <source>
        <dbReference type="EMBL" id="WUM18577.1"/>
    </source>
</evidence>
<protein>
    <recommendedName>
        <fullName evidence="3">RNHCP domain-containing protein</fullName>
    </recommendedName>
</protein>
<dbReference type="KEGG" id="whr:OG579_12565"/>
<name>A0AAU4JXU4_9NOCA</name>
<dbReference type="EMBL" id="CP108021">
    <property type="protein sequence ID" value="WUM18577.1"/>
    <property type="molecule type" value="Genomic_DNA"/>
</dbReference>
<proteinExistence type="predicted"/>
<dbReference type="Proteomes" id="UP001432128">
    <property type="component" value="Chromosome"/>
</dbReference>
<keyword evidence="2" id="KW-1185">Reference proteome</keyword>
<dbReference type="AlphaFoldDB" id="A0AAU4JXU4"/>